<keyword evidence="2" id="KW-0677">Repeat</keyword>
<evidence type="ECO:0000256" key="4">
    <source>
        <dbReference type="ARBA" id="ARBA00022840"/>
    </source>
</evidence>
<dbReference type="SMART" id="SM00382">
    <property type="entry name" value="AAA"/>
    <property type="match status" value="2"/>
</dbReference>
<name>A0A417XXW4_9ACTN</name>
<dbReference type="SUPFAM" id="SSF52540">
    <property type="entry name" value="P-loop containing nucleoside triphosphate hydrolases"/>
    <property type="match status" value="2"/>
</dbReference>
<dbReference type="InterPro" id="IPR027417">
    <property type="entry name" value="P-loop_NTPase"/>
</dbReference>
<gene>
    <name evidence="6" type="ORF">D0Z08_21375</name>
</gene>
<evidence type="ECO:0000256" key="2">
    <source>
        <dbReference type="ARBA" id="ARBA00022737"/>
    </source>
</evidence>
<comment type="caution">
    <text evidence="6">The sequence shown here is derived from an EMBL/GenBank/DDBJ whole genome shotgun (WGS) entry which is preliminary data.</text>
</comment>
<keyword evidence="1" id="KW-0813">Transport</keyword>
<evidence type="ECO:0000259" key="5">
    <source>
        <dbReference type="PROSITE" id="PS50893"/>
    </source>
</evidence>
<keyword evidence="7" id="KW-1185">Reference proteome</keyword>
<evidence type="ECO:0000256" key="1">
    <source>
        <dbReference type="ARBA" id="ARBA00022448"/>
    </source>
</evidence>
<protein>
    <submittedName>
        <fullName evidence="6">Sugar ABC transporter ATP-binding protein</fullName>
    </submittedName>
</protein>
<dbReference type="PROSITE" id="PS00211">
    <property type="entry name" value="ABC_TRANSPORTER_1"/>
    <property type="match status" value="1"/>
</dbReference>
<proteinExistence type="predicted"/>
<feature type="domain" description="ABC transporter" evidence="5">
    <location>
        <begin position="26"/>
        <end position="267"/>
    </location>
</feature>
<dbReference type="OrthoDB" id="3311037at2"/>
<dbReference type="InterPro" id="IPR003593">
    <property type="entry name" value="AAA+_ATPase"/>
</dbReference>
<evidence type="ECO:0000256" key="3">
    <source>
        <dbReference type="ARBA" id="ARBA00022741"/>
    </source>
</evidence>
<keyword evidence="3" id="KW-0547">Nucleotide-binding</keyword>
<dbReference type="AlphaFoldDB" id="A0A417XXW4"/>
<dbReference type="Proteomes" id="UP000283644">
    <property type="component" value="Unassembled WGS sequence"/>
</dbReference>
<dbReference type="CDD" id="cd03215">
    <property type="entry name" value="ABC_Carb_Monos_II"/>
    <property type="match status" value="1"/>
</dbReference>
<dbReference type="GO" id="GO:0005524">
    <property type="term" value="F:ATP binding"/>
    <property type="evidence" value="ECO:0007669"/>
    <property type="project" value="UniProtKB-KW"/>
</dbReference>
<dbReference type="InterPro" id="IPR003439">
    <property type="entry name" value="ABC_transporter-like_ATP-bd"/>
</dbReference>
<dbReference type="Pfam" id="PF00005">
    <property type="entry name" value="ABC_tran"/>
    <property type="match status" value="2"/>
</dbReference>
<dbReference type="CDD" id="cd03216">
    <property type="entry name" value="ABC_Carb_Monos_I"/>
    <property type="match status" value="1"/>
</dbReference>
<dbReference type="PANTHER" id="PTHR43790">
    <property type="entry name" value="CARBOHYDRATE TRANSPORT ATP-BINDING PROTEIN MG119-RELATED"/>
    <property type="match status" value="1"/>
</dbReference>
<evidence type="ECO:0000313" key="7">
    <source>
        <dbReference type="Proteomes" id="UP000283644"/>
    </source>
</evidence>
<feature type="domain" description="ABC transporter" evidence="5">
    <location>
        <begin position="286"/>
        <end position="529"/>
    </location>
</feature>
<dbReference type="EMBL" id="QXGH01000027">
    <property type="protein sequence ID" value="RHW24997.1"/>
    <property type="molecule type" value="Genomic_DNA"/>
</dbReference>
<dbReference type="RefSeq" id="WP_118927300.1">
    <property type="nucleotide sequence ID" value="NZ_QXGH01000027.1"/>
</dbReference>
<evidence type="ECO:0000313" key="6">
    <source>
        <dbReference type="EMBL" id="RHW24997.1"/>
    </source>
</evidence>
<keyword evidence="4 6" id="KW-0067">ATP-binding</keyword>
<organism evidence="6 7">
    <name type="scientific">Nocardioides immobilis</name>
    <dbReference type="NCBI Taxonomy" id="2049295"/>
    <lineage>
        <taxon>Bacteria</taxon>
        <taxon>Bacillati</taxon>
        <taxon>Actinomycetota</taxon>
        <taxon>Actinomycetes</taxon>
        <taxon>Propionibacteriales</taxon>
        <taxon>Nocardioidaceae</taxon>
        <taxon>Nocardioides</taxon>
    </lineage>
</organism>
<dbReference type="Gene3D" id="3.40.50.300">
    <property type="entry name" value="P-loop containing nucleotide triphosphate hydrolases"/>
    <property type="match status" value="2"/>
</dbReference>
<dbReference type="GO" id="GO:0016887">
    <property type="term" value="F:ATP hydrolysis activity"/>
    <property type="evidence" value="ECO:0007669"/>
    <property type="project" value="InterPro"/>
</dbReference>
<dbReference type="InterPro" id="IPR017871">
    <property type="entry name" value="ABC_transporter-like_CS"/>
</dbReference>
<dbReference type="InterPro" id="IPR050107">
    <property type="entry name" value="ABC_carbohydrate_import_ATPase"/>
</dbReference>
<dbReference type="PROSITE" id="PS50893">
    <property type="entry name" value="ABC_TRANSPORTER_2"/>
    <property type="match status" value="2"/>
</dbReference>
<sequence>MNRDLPRGKGTVDAQAPLAAGGPFALEVRHLSKSFAGKTVLRDFTLSLRPGEIHVLLGANGSGKSTLIKALAGYHEPDAGAWVSVGGMELPFGSPSTSYRLGCRFVHQDLGLIQSMSALDNIFLTSGFPTKGGAVDRREARRQARAALDRIGLDIDLTSVVSSFGPAEQTALAIARALLAHGGPPPSLLVLDEPTASLPGHEVQTLLDTLRTTAAAGVAIVYVTHHLDEIPAFAHRVSVLREGRLIDTWDADAVDRQELVTHLIGSELVAELVGAKEAQAQRRVDNHTEPILSVRGVRFRQLVDLTLDVWPGEIVGMYGLTGSGREDALAVIFGSKSRDGGTVRAHGHDLPPGRPIESIRKAIGYLPADRKVLSGIMDMSARQNMTLVNVRPFWRWGLLRSKPELSEVAKWFTNLGIRPADGESAPLSTFSGGNQQKVLLAKWLRQEPQVLLLDEPTQGVDVGAKVEVHRQVQHAAQAGTAVVVSSTDVEELAAICTKVLIIRNGRVVDELVGPRVTVPEINRSFHAEAPMDELVVNNAQVDS</sequence>
<dbReference type="PANTHER" id="PTHR43790:SF9">
    <property type="entry name" value="GALACTOFURANOSE TRANSPORTER ATP-BINDING PROTEIN YTFR"/>
    <property type="match status" value="1"/>
</dbReference>
<accession>A0A417XXW4</accession>
<reference evidence="6 7" key="1">
    <citation type="submission" date="2018-09" db="EMBL/GenBank/DDBJ databases">
        <title>Genome sequencing of Nocardioides immobilis CCTCC AB 2017083 for comparison to Nocardioides silvaticus.</title>
        <authorList>
            <person name="Li C."/>
            <person name="Wang G."/>
        </authorList>
    </citation>
    <scope>NUCLEOTIDE SEQUENCE [LARGE SCALE GENOMIC DNA]</scope>
    <source>
        <strain evidence="6 7">CCTCC AB 2017083</strain>
    </source>
</reference>